<dbReference type="GO" id="GO:0030170">
    <property type="term" value="F:pyridoxal phosphate binding"/>
    <property type="evidence" value="ECO:0007669"/>
    <property type="project" value="InterPro"/>
</dbReference>
<keyword evidence="7" id="KW-0663">Pyridoxal phosphate</keyword>
<feature type="domain" description="Aminotransferase class I/classII large" evidence="11">
    <location>
        <begin position="144"/>
        <end position="509"/>
    </location>
</feature>
<dbReference type="InterPro" id="IPR015424">
    <property type="entry name" value="PyrdxlP-dep_Trfase"/>
</dbReference>
<comment type="pathway">
    <text evidence="2">Lipid metabolism; sphingolipid metabolism.</text>
</comment>
<dbReference type="GO" id="GO:0005783">
    <property type="term" value="C:endoplasmic reticulum"/>
    <property type="evidence" value="ECO:0007669"/>
    <property type="project" value="TreeGrafter"/>
</dbReference>
<dbReference type="Pfam" id="PF00155">
    <property type="entry name" value="Aminotran_1_2"/>
    <property type="match status" value="1"/>
</dbReference>
<name>A0AAD2FJI1_9STRA</name>
<dbReference type="InterPro" id="IPR015422">
    <property type="entry name" value="PyrdxlP-dep_Trfase_small"/>
</dbReference>
<evidence type="ECO:0000256" key="5">
    <source>
        <dbReference type="ARBA" id="ARBA00013220"/>
    </source>
</evidence>
<evidence type="ECO:0000256" key="8">
    <source>
        <dbReference type="ARBA" id="ARBA00022919"/>
    </source>
</evidence>
<keyword evidence="6" id="KW-0808">Transferase</keyword>
<protein>
    <recommendedName>
        <fullName evidence="5">serine C-palmitoyltransferase</fullName>
        <ecNumber evidence="5">2.3.1.50</ecNumber>
    </recommendedName>
</protein>
<evidence type="ECO:0000259" key="11">
    <source>
        <dbReference type="Pfam" id="PF00155"/>
    </source>
</evidence>
<keyword evidence="10" id="KW-0012">Acyltransferase</keyword>
<accession>A0AAD2FJI1</accession>
<gene>
    <name evidence="12" type="ORF">CYCCA115_LOCUS4741</name>
</gene>
<comment type="cofactor">
    <cofactor evidence="1">
        <name>pyridoxal 5'-phosphate</name>
        <dbReference type="ChEBI" id="CHEBI:597326"/>
    </cofactor>
</comment>
<sequence>MLFPAVHELGFKAGQTCYKLWHNAYTLPDVGEALEFVKGFPAMYSIWWWNLVENDPLHVAVETILLLSIIYIMASRSTQGYKNGKDNLSTKETEELLGDWKRTRAPLAPSVEEDGGDGECLIVHEQHGKMLTVSTVNNPGTKTKVMNFCNFDFLGFQTSSLLKKASTEALVKYGCGSCGPRGFYGTIDKHLELEDTISKFVKTDGAIMYSDGASTCSSTVAAFAKRGDVLVVDEGIYEPLMTGVYLSRANVHWFKHNDMEDLERVLDGLHKTDLKLGRKPNALRRFIVVEGLYKNLGTIAPLDKIVDLKNKYNYRLILDESFSFGTLGETGRGALEHFNKRHMYDAEIVTIALENSIGSVGGVTVGNEEVVDHQRLSGAGYCFSASAPPFTASAAIAAIQHMESNVDCIEKLQSNMKLMYGCLEKTLTKLVVTSDERSPIVVLQLTKESEYEADIIKGIMQECLSRGIAIVSTGQDACGHLRTELAPALRITVSALHTEADITTAVDVLEESSKAIMKKFPHYSP</sequence>
<dbReference type="GO" id="GO:0046512">
    <property type="term" value="P:sphingosine biosynthetic process"/>
    <property type="evidence" value="ECO:0007669"/>
    <property type="project" value="TreeGrafter"/>
</dbReference>
<keyword evidence="8" id="KW-0746">Sphingolipid metabolism</keyword>
<dbReference type="AlphaFoldDB" id="A0AAD2FJI1"/>
<dbReference type="GO" id="GO:0016020">
    <property type="term" value="C:membrane"/>
    <property type="evidence" value="ECO:0007669"/>
    <property type="project" value="GOC"/>
</dbReference>
<dbReference type="EMBL" id="CAKOGP040000469">
    <property type="protein sequence ID" value="CAJ1935408.1"/>
    <property type="molecule type" value="Genomic_DNA"/>
</dbReference>
<organism evidence="12 13">
    <name type="scientific">Cylindrotheca closterium</name>
    <dbReference type="NCBI Taxonomy" id="2856"/>
    <lineage>
        <taxon>Eukaryota</taxon>
        <taxon>Sar</taxon>
        <taxon>Stramenopiles</taxon>
        <taxon>Ochrophyta</taxon>
        <taxon>Bacillariophyta</taxon>
        <taxon>Bacillariophyceae</taxon>
        <taxon>Bacillariophycidae</taxon>
        <taxon>Bacillariales</taxon>
        <taxon>Bacillariaceae</taxon>
        <taxon>Cylindrotheca</taxon>
    </lineage>
</organism>
<keyword evidence="9" id="KW-0443">Lipid metabolism</keyword>
<dbReference type="Proteomes" id="UP001295423">
    <property type="component" value="Unassembled WGS sequence"/>
</dbReference>
<evidence type="ECO:0000256" key="1">
    <source>
        <dbReference type="ARBA" id="ARBA00001933"/>
    </source>
</evidence>
<dbReference type="Gene3D" id="3.90.1150.10">
    <property type="entry name" value="Aspartate Aminotransferase, domain 1"/>
    <property type="match status" value="1"/>
</dbReference>
<dbReference type="SUPFAM" id="SSF53383">
    <property type="entry name" value="PLP-dependent transferases"/>
    <property type="match status" value="1"/>
</dbReference>
<comment type="similarity">
    <text evidence="4">Belongs to the class-II pyridoxal-phosphate-dependent aminotransferase family.</text>
</comment>
<dbReference type="GO" id="GO:0004758">
    <property type="term" value="F:serine C-palmitoyltransferase activity"/>
    <property type="evidence" value="ECO:0007669"/>
    <property type="project" value="TreeGrafter"/>
</dbReference>
<reference evidence="12" key="1">
    <citation type="submission" date="2023-08" db="EMBL/GenBank/DDBJ databases">
        <authorList>
            <person name="Audoor S."/>
            <person name="Bilcke G."/>
        </authorList>
    </citation>
    <scope>NUCLEOTIDE SEQUENCE</scope>
</reference>
<comment type="pathway">
    <text evidence="3">Sphingolipid metabolism.</text>
</comment>
<dbReference type="Gene3D" id="3.40.640.10">
    <property type="entry name" value="Type I PLP-dependent aspartate aminotransferase-like (Major domain)"/>
    <property type="match status" value="1"/>
</dbReference>
<dbReference type="GO" id="GO:0046513">
    <property type="term" value="P:ceramide biosynthetic process"/>
    <property type="evidence" value="ECO:0007669"/>
    <property type="project" value="TreeGrafter"/>
</dbReference>
<evidence type="ECO:0000256" key="9">
    <source>
        <dbReference type="ARBA" id="ARBA00023098"/>
    </source>
</evidence>
<dbReference type="PANTHER" id="PTHR13693:SF2">
    <property type="entry name" value="SERINE PALMITOYLTRANSFERASE 1"/>
    <property type="match status" value="1"/>
</dbReference>
<keyword evidence="13" id="KW-1185">Reference proteome</keyword>
<evidence type="ECO:0000256" key="7">
    <source>
        <dbReference type="ARBA" id="ARBA00022898"/>
    </source>
</evidence>
<evidence type="ECO:0000256" key="2">
    <source>
        <dbReference type="ARBA" id="ARBA00004760"/>
    </source>
</evidence>
<evidence type="ECO:0000313" key="13">
    <source>
        <dbReference type="Proteomes" id="UP001295423"/>
    </source>
</evidence>
<dbReference type="InterPro" id="IPR004839">
    <property type="entry name" value="Aminotransferase_I/II_large"/>
</dbReference>
<evidence type="ECO:0000313" key="12">
    <source>
        <dbReference type="EMBL" id="CAJ1935408.1"/>
    </source>
</evidence>
<dbReference type="InterPro" id="IPR015421">
    <property type="entry name" value="PyrdxlP-dep_Trfase_major"/>
</dbReference>
<dbReference type="EC" id="2.3.1.50" evidence="5"/>
<proteinExistence type="inferred from homology"/>
<evidence type="ECO:0000256" key="6">
    <source>
        <dbReference type="ARBA" id="ARBA00022679"/>
    </source>
</evidence>
<evidence type="ECO:0000256" key="10">
    <source>
        <dbReference type="ARBA" id="ARBA00023315"/>
    </source>
</evidence>
<dbReference type="PANTHER" id="PTHR13693">
    <property type="entry name" value="CLASS II AMINOTRANSFERASE/8-AMINO-7-OXONONANOATE SYNTHASE"/>
    <property type="match status" value="1"/>
</dbReference>
<evidence type="ECO:0000256" key="3">
    <source>
        <dbReference type="ARBA" id="ARBA00004991"/>
    </source>
</evidence>
<comment type="caution">
    <text evidence="12">The sequence shown here is derived from an EMBL/GenBank/DDBJ whole genome shotgun (WGS) entry which is preliminary data.</text>
</comment>
<evidence type="ECO:0000256" key="4">
    <source>
        <dbReference type="ARBA" id="ARBA00008392"/>
    </source>
</evidence>
<dbReference type="InterPro" id="IPR050087">
    <property type="entry name" value="AON_synthase_class-II"/>
</dbReference>